<proteinExistence type="inferred from homology"/>
<sequence>MIGRITQQGMQQATLRHLQSNLSRMSELQQQASSGKAITKPSDDPAGTVDAMRIRGDQRATAQHARNAADAVGWLSTVDTALLSSTSLLRQARDLTVQGASSGSLSQTARDALAAELDATAEALRAQANATYLGRSVFAGTSNAGEAFTMTETVIDAGTPDERTVPVYTFTGAGTGGVERRIADNTTVRVDSDGATVFGNGDESVFALLGNIAADLRNGVDVGGRLSEIDTRMDAMLGEVAAMGTRYKQVLEAQEAISAREVTLQSQLTSVEDVDLAETIVQLKMQEVAYQAALSATQRTLQPSLLDFLR</sequence>
<evidence type="ECO:0000256" key="1">
    <source>
        <dbReference type="ARBA" id="ARBA00004365"/>
    </source>
</evidence>
<comment type="subcellular location">
    <subcellularLocation>
        <location evidence="1">Bacterial flagellum</location>
    </subcellularLocation>
</comment>
<dbReference type="Gene3D" id="1.20.1330.10">
    <property type="entry name" value="f41 fragment of flagellin, N-terminal domain"/>
    <property type="match status" value="1"/>
</dbReference>
<dbReference type="Pfam" id="PF00700">
    <property type="entry name" value="Flagellin_C"/>
    <property type="match status" value="1"/>
</dbReference>
<dbReference type="InterPro" id="IPR001029">
    <property type="entry name" value="Flagellin_N"/>
</dbReference>
<evidence type="ECO:0000256" key="3">
    <source>
        <dbReference type="ARBA" id="ARBA00023143"/>
    </source>
</evidence>
<keyword evidence="8" id="KW-1185">Reference proteome</keyword>
<dbReference type="GO" id="GO:0071973">
    <property type="term" value="P:bacterial-type flagellum-dependent cell motility"/>
    <property type="evidence" value="ECO:0007669"/>
    <property type="project" value="InterPro"/>
</dbReference>
<dbReference type="OrthoDB" id="9758307at2"/>
<accession>A0A6N7ENK0</accession>
<dbReference type="Pfam" id="PF00669">
    <property type="entry name" value="Flagellin_N"/>
    <property type="match status" value="1"/>
</dbReference>
<evidence type="ECO:0000259" key="6">
    <source>
        <dbReference type="Pfam" id="PF00700"/>
    </source>
</evidence>
<dbReference type="SUPFAM" id="SSF64518">
    <property type="entry name" value="Phase 1 flagellin"/>
    <property type="match status" value="1"/>
</dbReference>
<dbReference type="InterPro" id="IPR001492">
    <property type="entry name" value="Flagellin"/>
</dbReference>
<keyword evidence="7" id="KW-0966">Cell projection</keyword>
<feature type="region of interest" description="Disordered" evidence="4">
    <location>
        <begin position="24"/>
        <end position="49"/>
    </location>
</feature>
<dbReference type="NCBIfam" id="TIGR02550">
    <property type="entry name" value="flagell_flgL"/>
    <property type="match status" value="1"/>
</dbReference>
<dbReference type="Proteomes" id="UP000437709">
    <property type="component" value="Unassembled WGS sequence"/>
</dbReference>
<organism evidence="7 8">
    <name type="scientific">Georgenia subflava</name>
    <dbReference type="NCBI Taxonomy" id="1622177"/>
    <lineage>
        <taxon>Bacteria</taxon>
        <taxon>Bacillati</taxon>
        <taxon>Actinomycetota</taxon>
        <taxon>Actinomycetes</taxon>
        <taxon>Micrococcales</taxon>
        <taxon>Bogoriellaceae</taxon>
        <taxon>Georgenia</taxon>
    </lineage>
</organism>
<keyword evidence="7" id="KW-0969">Cilium</keyword>
<gene>
    <name evidence="7" type="primary">flgL</name>
    <name evidence="7" type="ORF">GB881_15620</name>
</gene>
<dbReference type="EMBL" id="WHPC01000081">
    <property type="protein sequence ID" value="MPV38447.1"/>
    <property type="molecule type" value="Genomic_DNA"/>
</dbReference>
<name>A0A6N7ENK0_9MICO</name>
<comment type="similarity">
    <text evidence="2">Belongs to the bacterial flagellin family.</text>
</comment>
<evidence type="ECO:0000313" key="8">
    <source>
        <dbReference type="Proteomes" id="UP000437709"/>
    </source>
</evidence>
<dbReference type="GO" id="GO:0005198">
    <property type="term" value="F:structural molecule activity"/>
    <property type="evidence" value="ECO:0007669"/>
    <property type="project" value="InterPro"/>
</dbReference>
<keyword evidence="7" id="KW-0282">Flagellum</keyword>
<feature type="compositionally biased region" description="Polar residues" evidence="4">
    <location>
        <begin position="24"/>
        <end position="36"/>
    </location>
</feature>
<dbReference type="GO" id="GO:0009424">
    <property type="term" value="C:bacterial-type flagellum hook"/>
    <property type="evidence" value="ECO:0007669"/>
    <property type="project" value="InterPro"/>
</dbReference>
<evidence type="ECO:0000259" key="5">
    <source>
        <dbReference type="Pfam" id="PF00669"/>
    </source>
</evidence>
<keyword evidence="3" id="KW-0975">Bacterial flagellum</keyword>
<feature type="domain" description="Flagellin N-terminal" evidence="5">
    <location>
        <begin position="5"/>
        <end position="141"/>
    </location>
</feature>
<dbReference type="PANTHER" id="PTHR42792">
    <property type="entry name" value="FLAGELLIN"/>
    <property type="match status" value="1"/>
</dbReference>
<feature type="domain" description="Flagellin C-terminal" evidence="6">
    <location>
        <begin position="227"/>
        <end position="309"/>
    </location>
</feature>
<comment type="caution">
    <text evidence="7">The sequence shown here is derived from an EMBL/GenBank/DDBJ whole genome shotgun (WGS) entry which is preliminary data.</text>
</comment>
<reference evidence="7 8" key="1">
    <citation type="submission" date="2019-10" db="EMBL/GenBank/DDBJ databases">
        <title>Georgenia wutianyii sp. nov. and Georgenia yuyongxinii sp. nov. isolated from plateau pika (Ochotona curzoniae) in the Qinghai-Tibet plateau of China.</title>
        <authorList>
            <person name="Tian Z."/>
        </authorList>
    </citation>
    <scope>NUCLEOTIDE SEQUENCE [LARGE SCALE GENOMIC DNA]</scope>
    <source>
        <strain evidence="7 8">JCM 19765</strain>
    </source>
</reference>
<protein>
    <submittedName>
        <fullName evidence="7">Flagellar hook-associated protein 3</fullName>
    </submittedName>
</protein>
<evidence type="ECO:0000313" key="7">
    <source>
        <dbReference type="EMBL" id="MPV38447.1"/>
    </source>
</evidence>
<dbReference type="RefSeq" id="WP_152193594.1">
    <property type="nucleotide sequence ID" value="NZ_VUKD01000001.1"/>
</dbReference>
<evidence type="ECO:0000256" key="4">
    <source>
        <dbReference type="SAM" id="MobiDB-lite"/>
    </source>
</evidence>
<dbReference type="PANTHER" id="PTHR42792:SF1">
    <property type="entry name" value="FLAGELLAR HOOK-ASSOCIATED PROTEIN 3"/>
    <property type="match status" value="1"/>
</dbReference>
<dbReference type="InterPro" id="IPR046358">
    <property type="entry name" value="Flagellin_C"/>
</dbReference>
<dbReference type="InterPro" id="IPR013384">
    <property type="entry name" value="Flagell_FlgL"/>
</dbReference>
<evidence type="ECO:0000256" key="2">
    <source>
        <dbReference type="ARBA" id="ARBA00005709"/>
    </source>
</evidence>
<dbReference type="AlphaFoldDB" id="A0A6N7ENK0"/>